<gene>
    <name evidence="4" type="ORF">ZHD862_LOCUS13039</name>
</gene>
<dbReference type="GO" id="GO:0016539">
    <property type="term" value="P:intein-mediated protein splicing"/>
    <property type="evidence" value="ECO:0007669"/>
    <property type="project" value="InterPro"/>
</dbReference>
<dbReference type="SUPFAM" id="SSF51294">
    <property type="entry name" value="Hedgehog/intein (Hint) domain"/>
    <property type="match status" value="1"/>
</dbReference>
<dbReference type="InterPro" id="IPR001657">
    <property type="entry name" value="Hedgehog"/>
</dbReference>
<dbReference type="SMART" id="SM00306">
    <property type="entry name" value="HintN"/>
    <property type="match status" value="1"/>
</dbReference>
<reference evidence="4" key="1">
    <citation type="submission" date="2021-02" db="EMBL/GenBank/DDBJ databases">
        <authorList>
            <person name="Nowell W R."/>
        </authorList>
    </citation>
    <scope>NUCLEOTIDE SEQUENCE</scope>
</reference>
<dbReference type="EMBL" id="CAJNOT010000526">
    <property type="protein sequence ID" value="CAF1011125.1"/>
    <property type="molecule type" value="Genomic_DNA"/>
</dbReference>
<dbReference type="PROSITE" id="PS50817">
    <property type="entry name" value="INTEIN_N_TER"/>
    <property type="match status" value="1"/>
</dbReference>
<dbReference type="Gene3D" id="1.10.4080.10">
    <property type="entry name" value="ADP-ribosylation/Crystallin J1"/>
    <property type="match status" value="1"/>
</dbReference>
<evidence type="ECO:0000256" key="2">
    <source>
        <dbReference type="ARBA" id="ARBA00022729"/>
    </source>
</evidence>
<keyword evidence="2" id="KW-0732">Signal</keyword>
<organism evidence="4 5">
    <name type="scientific">Rotaria sordida</name>
    <dbReference type="NCBI Taxonomy" id="392033"/>
    <lineage>
        <taxon>Eukaryota</taxon>
        <taxon>Metazoa</taxon>
        <taxon>Spiralia</taxon>
        <taxon>Gnathifera</taxon>
        <taxon>Rotifera</taxon>
        <taxon>Eurotatoria</taxon>
        <taxon>Bdelloidea</taxon>
        <taxon>Philodinida</taxon>
        <taxon>Philodinidae</taxon>
        <taxon>Rotaria</taxon>
    </lineage>
</organism>
<dbReference type="CDD" id="cd00081">
    <property type="entry name" value="Hint"/>
    <property type="match status" value="1"/>
</dbReference>
<dbReference type="InterPro" id="IPR050387">
    <property type="entry name" value="Hedgehog_Signaling"/>
</dbReference>
<dbReference type="InterPro" id="IPR036705">
    <property type="entry name" value="Ribosyl_crysJ1_sf"/>
</dbReference>
<dbReference type="AlphaFoldDB" id="A0A814HHP1"/>
<comment type="caution">
    <text evidence="4">The sequence shown here is derived from an EMBL/GenBank/DDBJ whole genome shotgun (WGS) entry which is preliminary data.</text>
</comment>
<dbReference type="Proteomes" id="UP000663864">
    <property type="component" value="Unassembled WGS sequence"/>
</dbReference>
<dbReference type="GO" id="GO:0048731">
    <property type="term" value="P:system development"/>
    <property type="evidence" value="ECO:0007669"/>
    <property type="project" value="UniProtKB-ARBA"/>
</dbReference>
<feature type="domain" description="Hint" evidence="3">
    <location>
        <begin position="112"/>
        <end position="205"/>
    </location>
</feature>
<dbReference type="Gene3D" id="2.170.16.10">
    <property type="entry name" value="Hedgehog/Intein (Hint) domain"/>
    <property type="match status" value="1"/>
</dbReference>
<dbReference type="PRINTS" id="PR00632">
    <property type="entry name" value="SONICHHOG"/>
</dbReference>
<name>A0A814HHP1_9BILA</name>
<dbReference type="PANTHER" id="PTHR11889">
    <property type="entry name" value="HEDGEHOG"/>
    <property type="match status" value="1"/>
</dbReference>
<accession>A0A814HHP1</accession>
<dbReference type="GO" id="GO:0007267">
    <property type="term" value="P:cell-cell signaling"/>
    <property type="evidence" value="ECO:0007669"/>
    <property type="project" value="InterPro"/>
</dbReference>
<evidence type="ECO:0000313" key="5">
    <source>
        <dbReference type="Proteomes" id="UP000663864"/>
    </source>
</evidence>
<evidence type="ECO:0000313" key="4">
    <source>
        <dbReference type="EMBL" id="CAF1011125.1"/>
    </source>
</evidence>
<dbReference type="Pfam" id="PF01079">
    <property type="entry name" value="Hint"/>
    <property type="match status" value="1"/>
</dbReference>
<proteinExistence type="predicted"/>
<sequence length="307" mass="34093">MQDPPNGINNEILDRIMGSMFGMALGDALGAHVEFRPRQYLVEHPVTDLEAGGTWGLKQGQHPKYAVKYSGISGKITHGDQKAYDACRYYGALIVAAIQGKSANASSTAVVVGCFSGDSSVMLTNGELKQIDYLQTGDEILTVDHLKIVPTEMFVLAQFYTFITDSGHKISLTGLHLIPIISPNNTMNYIAAREVQLGDQLYALVNGHMKSSPIRNISIEIKRGYFAPLTLTGTLLVNDVLASCYASVKNHQWAQIFMAPFRWYYRLARFISVNDPFDNNRTDGIHWAVQIIYQLTSYIQPLTLQIL</sequence>
<dbReference type="PANTHER" id="PTHR11889:SF31">
    <property type="entry name" value="PROTEIN HEDGEHOG"/>
    <property type="match status" value="1"/>
</dbReference>
<dbReference type="GO" id="GO:0016540">
    <property type="term" value="P:protein autoprocessing"/>
    <property type="evidence" value="ECO:0007669"/>
    <property type="project" value="InterPro"/>
</dbReference>
<protein>
    <recommendedName>
        <fullName evidence="3">Hint domain-containing protein</fullName>
    </recommendedName>
</protein>
<evidence type="ECO:0000259" key="3">
    <source>
        <dbReference type="SMART" id="SM00306"/>
    </source>
</evidence>
<keyword evidence="1" id="KW-0217">Developmental protein</keyword>
<evidence type="ECO:0000256" key="1">
    <source>
        <dbReference type="ARBA" id="ARBA00022473"/>
    </source>
</evidence>
<dbReference type="InterPro" id="IPR006141">
    <property type="entry name" value="Intein_N"/>
</dbReference>
<dbReference type="InterPro" id="IPR036844">
    <property type="entry name" value="Hint_dom_sf"/>
</dbReference>
<dbReference type="SUPFAM" id="SSF101478">
    <property type="entry name" value="ADP-ribosylglycohydrolase"/>
    <property type="match status" value="1"/>
</dbReference>
<dbReference type="InterPro" id="IPR003587">
    <property type="entry name" value="Hint_dom_N"/>
</dbReference>
<dbReference type="InterPro" id="IPR001767">
    <property type="entry name" value="Hedgehog_Hint"/>
</dbReference>